<accession>A0ABD2PDU8</accession>
<dbReference type="AlphaFoldDB" id="A0ABD2PDU8"/>
<proteinExistence type="predicted"/>
<organism evidence="2 3">
    <name type="scientific">Cryptolaemus montrouzieri</name>
    <dbReference type="NCBI Taxonomy" id="559131"/>
    <lineage>
        <taxon>Eukaryota</taxon>
        <taxon>Metazoa</taxon>
        <taxon>Ecdysozoa</taxon>
        <taxon>Arthropoda</taxon>
        <taxon>Hexapoda</taxon>
        <taxon>Insecta</taxon>
        <taxon>Pterygota</taxon>
        <taxon>Neoptera</taxon>
        <taxon>Endopterygota</taxon>
        <taxon>Coleoptera</taxon>
        <taxon>Polyphaga</taxon>
        <taxon>Cucujiformia</taxon>
        <taxon>Coccinelloidea</taxon>
        <taxon>Coccinellidae</taxon>
        <taxon>Scymninae</taxon>
        <taxon>Scymnini</taxon>
        <taxon>Cryptolaemus</taxon>
    </lineage>
</organism>
<comment type="caution">
    <text evidence="2">The sequence shown here is derived from an EMBL/GenBank/DDBJ whole genome shotgun (WGS) entry which is preliminary data.</text>
</comment>
<dbReference type="Proteomes" id="UP001516400">
    <property type="component" value="Unassembled WGS sequence"/>
</dbReference>
<feature type="region of interest" description="Disordered" evidence="1">
    <location>
        <begin position="490"/>
        <end position="513"/>
    </location>
</feature>
<evidence type="ECO:0000313" key="3">
    <source>
        <dbReference type="Proteomes" id="UP001516400"/>
    </source>
</evidence>
<evidence type="ECO:0000256" key="1">
    <source>
        <dbReference type="SAM" id="MobiDB-lite"/>
    </source>
</evidence>
<feature type="compositionally biased region" description="Basic residues" evidence="1">
    <location>
        <begin position="576"/>
        <end position="591"/>
    </location>
</feature>
<evidence type="ECO:0000313" key="2">
    <source>
        <dbReference type="EMBL" id="KAL3289095.1"/>
    </source>
</evidence>
<sequence>MSNKILKVKELIAPDIRYSAAKNGKRKKRTRRVCKYYAERNKHRKSDQYNPRKRRKLEQLRQDFEENSESERGRRKIEEPVEMRRLYHDDRGGSDVKTVPASIIQGVYYKKCQTSLIAPDIRYSAAKNGKRKKRTRRVCKYYAEKNKHRKSDQYNPRKRKKLEQLRQDFEENSESKRGRRKIEEPIEMRRLYHDDRGFSDVKTVPASIIQGVYYKKCQTSVDFLKLIAPDIRYSAAINGKRKKRKRRVCKYYAERNKHRKSDQYNPRKRRKLEQLRQDVEENSESKRGRRKIEEPVEMRRLYHDDRGLSDVKTVPASIIQGVYYKKCQTSLITPDIRYSAAKNGKRKKRKRRVCKYYAERNKHRKSDQYNPRKRIKLEQLRQDVEENSESKRGRRKIEEPVEMRRLYHDDRGLSDVKTVPASIIQGVYYKKCQTSVDFLKLIAPDIRYSAAKNGKRKKRKRRVCKYYAERNKHRKSDQYNPRKRRKLEQLRQDVEENSESKRGRRKIEEPVQMRRLYHDDRGLSDVRTVPASIIQGVYYKKCQTSLIAPNIRYSAAKNGKRKKRKRRVCKYYAERNKHRKSDQYNPRKRRKLEQLRQDVEENSESKRGRRKIEEPVEMRRLYHDDRGGSAVKTVPASIIQGVYYKKCQTSVGDSTSHLQQKMSHNIFSKI</sequence>
<dbReference type="EMBL" id="JABFTP020000185">
    <property type="protein sequence ID" value="KAL3289095.1"/>
    <property type="molecule type" value="Genomic_DNA"/>
</dbReference>
<feature type="compositionally biased region" description="Basic and acidic residues" evidence="1">
    <location>
        <begin position="57"/>
        <end position="77"/>
    </location>
</feature>
<feature type="region of interest" description="Disordered" evidence="1">
    <location>
        <begin position="572"/>
        <end position="616"/>
    </location>
</feature>
<name>A0ABD2PDU8_9CUCU</name>
<reference evidence="2 3" key="1">
    <citation type="journal article" date="2021" name="BMC Biol.">
        <title>Horizontally acquired antibacterial genes associated with adaptive radiation of ladybird beetles.</title>
        <authorList>
            <person name="Li H.S."/>
            <person name="Tang X.F."/>
            <person name="Huang Y.H."/>
            <person name="Xu Z.Y."/>
            <person name="Chen M.L."/>
            <person name="Du X.Y."/>
            <person name="Qiu B.Y."/>
            <person name="Chen P.T."/>
            <person name="Zhang W."/>
            <person name="Slipinski A."/>
            <person name="Escalona H.E."/>
            <person name="Waterhouse R.M."/>
            <person name="Zwick A."/>
            <person name="Pang H."/>
        </authorList>
    </citation>
    <scope>NUCLEOTIDE SEQUENCE [LARGE SCALE GENOMIC DNA]</scope>
    <source>
        <strain evidence="2">SYSU2018</strain>
    </source>
</reference>
<protein>
    <submittedName>
        <fullName evidence="2">Uncharacterized protein</fullName>
    </submittedName>
</protein>
<feature type="compositionally biased region" description="Basic and acidic residues" evidence="1">
    <location>
        <begin position="592"/>
        <end position="616"/>
    </location>
</feature>
<feature type="region of interest" description="Disordered" evidence="1">
    <location>
        <begin position="251"/>
        <end position="270"/>
    </location>
</feature>
<feature type="region of interest" description="Disordered" evidence="1">
    <location>
        <begin position="37"/>
        <end position="77"/>
    </location>
</feature>
<feature type="compositionally biased region" description="Basic residues" evidence="1">
    <location>
        <begin position="256"/>
        <end position="270"/>
    </location>
</feature>
<feature type="compositionally biased region" description="Basic residues" evidence="1">
    <location>
        <begin position="41"/>
        <end position="56"/>
    </location>
</feature>
<keyword evidence="3" id="KW-1185">Reference proteome</keyword>
<gene>
    <name evidence="2" type="ORF">HHI36_003536</name>
</gene>